<protein>
    <submittedName>
        <fullName evidence="4">Histidine kinase</fullName>
    </submittedName>
</protein>
<reference evidence="4 5" key="1">
    <citation type="submission" date="2018-09" db="EMBL/GenBank/DDBJ databases">
        <title>Insights into the microbiota of Asian seabass (Lates calcarifer) with tenacibaculosis symptoms and description of sp. nov. Tenacibaculum singaporense.</title>
        <authorList>
            <person name="Miyake S."/>
            <person name="Soh M."/>
            <person name="Azman M.N."/>
            <person name="Ngoh S.Y."/>
            <person name="Orban L."/>
        </authorList>
    </citation>
    <scope>NUCLEOTIDE SEQUENCE [LARGE SCALE GENOMIC DNA]</scope>
    <source>
        <strain evidence="4 5">DSM 106434</strain>
    </source>
</reference>
<dbReference type="SUPFAM" id="SSF55874">
    <property type="entry name" value="ATPase domain of HSP90 chaperone/DNA topoisomerase II/histidine kinase"/>
    <property type="match status" value="1"/>
</dbReference>
<dbReference type="GO" id="GO:0016020">
    <property type="term" value="C:membrane"/>
    <property type="evidence" value="ECO:0007669"/>
    <property type="project" value="InterPro"/>
</dbReference>
<evidence type="ECO:0000259" key="3">
    <source>
        <dbReference type="Pfam" id="PF06580"/>
    </source>
</evidence>
<dbReference type="Gene3D" id="3.30.565.10">
    <property type="entry name" value="Histidine kinase-like ATPase, C-terminal domain"/>
    <property type="match status" value="1"/>
</dbReference>
<evidence type="ECO:0000256" key="2">
    <source>
        <dbReference type="SAM" id="Phobius"/>
    </source>
</evidence>
<sequence>MKRFTSIAKRFIFLLFNIIFWIGVYFFYTYFLGYGSSNTAYVDTFSAYLMPITIFLSYFIILYLIPNYLLKKKYFLFILYSSYTFIISFTAILLSIFFGLVFSSFLEGTNTKTLTKSLPLVIIGVYFIVIVATSLSLIIYNYLSNIKNENLKNKFLQTQLQLKEQKLKFLKMQIHPHFLFNTLNTLYGFALKKSEEAPDMILKLSNLLDYILYQVDKPSVLLKNEIQHIDDYISLEKTRFQESLHVNFTKSQHNETTQIPPMLLLPFVENAFKHGVQIDGILSVDINLKTTEDSLFFHIKNTSIDNKVNKNGIGLENIQKRLKMLYGHLSKLSISSIENQFIVELKIPLKNGC</sequence>
<dbReference type="Pfam" id="PF06580">
    <property type="entry name" value="His_kinase"/>
    <property type="match status" value="1"/>
</dbReference>
<keyword evidence="1" id="KW-0175">Coiled coil</keyword>
<feature type="domain" description="Signal transduction histidine kinase internal region" evidence="3">
    <location>
        <begin position="166"/>
        <end position="244"/>
    </location>
</feature>
<name>A0A3Q8RQV3_9FLAO</name>
<proteinExistence type="predicted"/>
<gene>
    <name evidence="4" type="ORF">D6T69_05255</name>
</gene>
<dbReference type="KEGG" id="tsig:D6T69_05255"/>
<dbReference type="AlphaFoldDB" id="A0A3Q8RQV3"/>
<keyword evidence="2" id="KW-0472">Membrane</keyword>
<keyword evidence="5" id="KW-1185">Reference proteome</keyword>
<feature type="transmembrane region" description="Helical" evidence="2">
    <location>
        <begin position="118"/>
        <end position="143"/>
    </location>
</feature>
<feature type="transmembrane region" description="Helical" evidence="2">
    <location>
        <begin position="12"/>
        <end position="33"/>
    </location>
</feature>
<feature type="transmembrane region" description="Helical" evidence="2">
    <location>
        <begin position="77"/>
        <end position="106"/>
    </location>
</feature>
<keyword evidence="2" id="KW-0812">Transmembrane</keyword>
<dbReference type="EMBL" id="CP032548">
    <property type="protein sequence ID" value="AZJ34963.1"/>
    <property type="molecule type" value="Genomic_DNA"/>
</dbReference>
<dbReference type="Proteomes" id="UP000274593">
    <property type="component" value="Chromosome"/>
</dbReference>
<evidence type="ECO:0000313" key="4">
    <source>
        <dbReference type="EMBL" id="AZJ34963.1"/>
    </source>
</evidence>
<accession>A0A3Q8RQV3</accession>
<evidence type="ECO:0000313" key="5">
    <source>
        <dbReference type="Proteomes" id="UP000274593"/>
    </source>
</evidence>
<organism evidence="4 5">
    <name type="scientific">Tenacibaculum singaporense</name>
    <dbReference type="NCBI Taxonomy" id="2358479"/>
    <lineage>
        <taxon>Bacteria</taxon>
        <taxon>Pseudomonadati</taxon>
        <taxon>Bacteroidota</taxon>
        <taxon>Flavobacteriia</taxon>
        <taxon>Flavobacteriales</taxon>
        <taxon>Flavobacteriaceae</taxon>
        <taxon>Tenacibaculum</taxon>
    </lineage>
</organism>
<dbReference type="InterPro" id="IPR010559">
    <property type="entry name" value="Sig_transdc_His_kin_internal"/>
</dbReference>
<feature type="coiled-coil region" evidence="1">
    <location>
        <begin position="146"/>
        <end position="173"/>
    </location>
</feature>
<evidence type="ECO:0000256" key="1">
    <source>
        <dbReference type="SAM" id="Coils"/>
    </source>
</evidence>
<dbReference type="GO" id="GO:0000155">
    <property type="term" value="F:phosphorelay sensor kinase activity"/>
    <property type="evidence" value="ECO:0007669"/>
    <property type="project" value="InterPro"/>
</dbReference>
<dbReference type="PANTHER" id="PTHR34220:SF7">
    <property type="entry name" value="SENSOR HISTIDINE KINASE YPDA"/>
    <property type="match status" value="1"/>
</dbReference>
<dbReference type="InterPro" id="IPR036890">
    <property type="entry name" value="HATPase_C_sf"/>
</dbReference>
<keyword evidence="2" id="KW-1133">Transmembrane helix</keyword>
<dbReference type="PANTHER" id="PTHR34220">
    <property type="entry name" value="SENSOR HISTIDINE KINASE YPDA"/>
    <property type="match status" value="1"/>
</dbReference>
<dbReference type="InterPro" id="IPR050640">
    <property type="entry name" value="Bact_2-comp_sensor_kinase"/>
</dbReference>
<keyword evidence="4" id="KW-0808">Transferase</keyword>
<dbReference type="RefSeq" id="WP_125066771.1">
    <property type="nucleotide sequence ID" value="NZ_CP032548.1"/>
</dbReference>
<keyword evidence="4" id="KW-0418">Kinase</keyword>
<feature type="transmembrane region" description="Helical" evidence="2">
    <location>
        <begin position="45"/>
        <end position="65"/>
    </location>
</feature>